<comment type="caution">
    <text evidence="16">The sequence shown here is derived from an EMBL/GenBank/DDBJ whole genome shotgun (WGS) entry which is preliminary data.</text>
</comment>
<dbReference type="Pfam" id="PF00534">
    <property type="entry name" value="Glycos_transf_1"/>
    <property type="match status" value="1"/>
</dbReference>
<feature type="region of interest" description="Disordered" evidence="13">
    <location>
        <begin position="312"/>
        <end position="371"/>
    </location>
</feature>
<dbReference type="UniPathway" id="UPA00378"/>
<keyword evidence="10 12" id="KW-0472">Membrane</keyword>
<dbReference type="SUPFAM" id="SSF53756">
    <property type="entry name" value="UDP-Glycosyltransferase/glycogen phosphorylase"/>
    <property type="match status" value="2"/>
</dbReference>
<evidence type="ECO:0000256" key="5">
    <source>
        <dbReference type="ARBA" id="ARBA00022676"/>
    </source>
</evidence>
<dbReference type="PANTHER" id="PTHR45919">
    <property type="entry name" value="GDP-MAN:MAN(3)GLCNAC(2)-PP-DOL ALPHA-1,2-MANNOSYLTRANSFERASE"/>
    <property type="match status" value="1"/>
</dbReference>
<comment type="pathway">
    <text evidence="2 12">Protein modification; protein glycosylation.</text>
</comment>
<comment type="similarity">
    <text evidence="12">Belongs to the glycosyltransferase group 1 family. Glycosyltransferase 4 subfamily.</text>
</comment>
<sequence>MHTLTCWLTSTCGQTKMTLMGPAMLSLIVVVIFLQVAAISYYLARAFVRAYRTRLLASDKVRRRIALSELGIREEGEQGRRLIVGFFHPYCNAGGGGERVLWTAIAYHQSSDPRAIIAVYSGDGVSKAVIVSQVRARFGISLDPMRIILVSLSKRVWVEDATWKRITLLGQSLGSIVLGHEALSKLVPDVFIDTMGYAFTFPLVKALTAGKVPVGAYVHYPTISSVMVERIRADAPHDRGWLRAMLAHVKHVYYLFVMEAYSLALRQADELMVNSSWTRSHVERLLRPFMQRDDDDDDEHVRLAERRLNDDFERAEAKMAPPSGDEQSRDPLKLDAPSLRHRKSHTTLYTAAEASTASPNEPVEHSPKSKATLVYPPCDTKALANLPLTDREVILLSVAQFRPEKMHRTQIVALKILFDNQPQFRSGQHAVKLIMAGSVRNDEDRARVDALRSLAKSLGVQDSVELVVNAPYPEIVKLYARASVGVNSMVDEHFGISVVEYMAAGLIPLVHASAGPFMDIVVPVENKATGWHAESAHDFAAKMYIILSMSDKDRLAMRRRARQHAIDTFSEANFEKGWQACWQRLQTGIDIH</sequence>
<evidence type="ECO:0000259" key="15">
    <source>
        <dbReference type="Pfam" id="PF15924"/>
    </source>
</evidence>
<dbReference type="OrthoDB" id="2276068at2759"/>
<gene>
    <name evidence="16" type="primary">Mo00151</name>
    <name evidence="16" type="ORF">E5Q_00151</name>
</gene>
<feature type="domain" description="ALG11 mannosyltransferase N-terminal" evidence="15">
    <location>
        <begin position="82"/>
        <end position="285"/>
    </location>
</feature>
<dbReference type="EMBL" id="BABT02000007">
    <property type="protein sequence ID" value="GAA93510.1"/>
    <property type="molecule type" value="Genomic_DNA"/>
</dbReference>
<comment type="function">
    <text evidence="12">GDP-Man:Man(3)GlcNAc(2)-PP-Dol alpha-1,2-mannosyltransferase that operates in the biosynthetic pathway of dolichol-linked oligosaccharides, the glycan precursors employed in protein asparagine (N)-glycosylation. The assembly of dolichol-linked oligosaccharides begins on the cytosolic side of the endoplasmic reticulum membrane and finishes in its lumen. The sequential addition of sugars to dolichol pyrophosphate produces dolichol-linked oligosaccharides containing fourteen sugars, including two GlcNAcs, nine mannoses and three glucoses. Once assembled, the oligosaccharide is transferred from the lipid to nascent proteins by oligosaccharyltransferases. Catalyzes, on the cytoplasmic face of the endoplasmic reticulum, the addition of the fourth and fifth mannose residues to the dolichol-linked oligosaccharide chain, to produce Man(5)GlcNAc(2)-PP-dolichol core oligosaccharide.</text>
</comment>
<dbReference type="PANTHER" id="PTHR45919:SF1">
    <property type="entry name" value="GDP-MAN:MAN(3)GLCNAC(2)-PP-DOL ALPHA-1,2-MANNOSYLTRANSFERASE"/>
    <property type="match status" value="1"/>
</dbReference>
<comment type="subcellular location">
    <subcellularLocation>
        <location evidence="1">Endoplasmic reticulum membrane</location>
        <topology evidence="1">Single-pass membrane protein</topology>
    </subcellularLocation>
</comment>
<keyword evidence="5 12" id="KW-0328">Glycosyltransferase</keyword>
<organism evidence="16 17">
    <name type="scientific">Mixia osmundae (strain CBS 9802 / IAM 14324 / JCM 22182 / KY 12970)</name>
    <dbReference type="NCBI Taxonomy" id="764103"/>
    <lineage>
        <taxon>Eukaryota</taxon>
        <taxon>Fungi</taxon>
        <taxon>Dikarya</taxon>
        <taxon>Basidiomycota</taxon>
        <taxon>Pucciniomycotina</taxon>
        <taxon>Mixiomycetes</taxon>
        <taxon>Mixiales</taxon>
        <taxon>Mixiaceae</taxon>
        <taxon>Mixia</taxon>
    </lineage>
</organism>
<evidence type="ECO:0000256" key="4">
    <source>
        <dbReference type="ARBA" id="ARBA00022018"/>
    </source>
</evidence>
<dbReference type="GO" id="GO:0004377">
    <property type="term" value="F:GDP-Man:Man(3)GlcNAc(2)-PP-Dol alpha-1,2-mannosyltransferase activity"/>
    <property type="evidence" value="ECO:0007669"/>
    <property type="project" value="UniProtKB-UniRule"/>
</dbReference>
<dbReference type="InterPro" id="IPR031814">
    <property type="entry name" value="ALG11_N"/>
</dbReference>
<evidence type="ECO:0000256" key="11">
    <source>
        <dbReference type="ARBA" id="ARBA00045065"/>
    </source>
</evidence>
<accession>G7DSF0</accession>
<dbReference type="eggNOG" id="KOG1387">
    <property type="taxonomic scope" value="Eukaryota"/>
</dbReference>
<evidence type="ECO:0000256" key="2">
    <source>
        <dbReference type="ARBA" id="ARBA00004922"/>
    </source>
</evidence>
<evidence type="ECO:0000256" key="8">
    <source>
        <dbReference type="ARBA" id="ARBA00022824"/>
    </source>
</evidence>
<proteinExistence type="inferred from homology"/>
<dbReference type="GO" id="GO:0006487">
    <property type="term" value="P:protein N-linked glycosylation"/>
    <property type="evidence" value="ECO:0007669"/>
    <property type="project" value="TreeGrafter"/>
</dbReference>
<evidence type="ECO:0000256" key="12">
    <source>
        <dbReference type="RuleBase" id="RU367051"/>
    </source>
</evidence>
<evidence type="ECO:0000259" key="14">
    <source>
        <dbReference type="Pfam" id="PF00534"/>
    </source>
</evidence>
<keyword evidence="17" id="KW-1185">Reference proteome</keyword>
<evidence type="ECO:0000313" key="16">
    <source>
        <dbReference type="EMBL" id="GAA93510.1"/>
    </source>
</evidence>
<keyword evidence="8 12" id="KW-0256">Endoplasmic reticulum</keyword>
<evidence type="ECO:0000256" key="3">
    <source>
        <dbReference type="ARBA" id="ARBA00012645"/>
    </source>
</evidence>
<dbReference type="Proteomes" id="UP000009131">
    <property type="component" value="Unassembled WGS sequence"/>
</dbReference>
<protein>
    <recommendedName>
        <fullName evidence="4 12">GDP-Man:Man(3)GlcNAc(2)-PP-Dol alpha-1,2-mannosyltransferase</fullName>
        <ecNumber evidence="3 12">2.4.1.131</ecNumber>
    </recommendedName>
</protein>
<feature type="domain" description="Glycosyl transferase family 1" evidence="14">
    <location>
        <begin position="386"/>
        <end position="563"/>
    </location>
</feature>
<dbReference type="FunCoup" id="G7DSF0">
    <property type="interactions" value="266"/>
</dbReference>
<dbReference type="Pfam" id="PF15924">
    <property type="entry name" value="ALG11_N"/>
    <property type="match status" value="1"/>
</dbReference>
<dbReference type="InterPro" id="IPR001296">
    <property type="entry name" value="Glyco_trans_1"/>
</dbReference>
<keyword evidence="6 12" id="KW-0808">Transferase</keyword>
<evidence type="ECO:0000256" key="10">
    <source>
        <dbReference type="ARBA" id="ARBA00023136"/>
    </source>
</evidence>
<dbReference type="HOGENOM" id="CLU_017896_1_1_1"/>
<comment type="catalytic activity">
    <reaction evidence="11 12">
        <text>an alpha-D-Man-(1-&gt;3)-[alpha-D-Man-(1-&gt;6)]-beta-D-Man-(1-&gt;4)-beta-D-GlcNAc-(1-&gt;4)-alpha-D-GlcNAc-diphospho-di-trans,poly-cis-dolichol + 2 GDP-alpha-D-mannose = an alpha-D-Man-(1-&gt;2)-alpha-D-Man-(1-&gt;2)-alpha-D-Man-(1-&gt;3)-[alpha-D-Man-(1-&gt;6)]-beta-D-Man-(1-&gt;4)-beta-D-GlcNAc-(1-&gt;4)-alpha-D-GlcNAc-diphospho-di-trans,poly-cis-dolichol + 2 GDP + 2 H(+)</text>
        <dbReference type="Rhea" id="RHEA:29523"/>
        <dbReference type="Rhea" id="RHEA-COMP:19515"/>
        <dbReference type="Rhea" id="RHEA-COMP:19516"/>
        <dbReference type="ChEBI" id="CHEBI:15378"/>
        <dbReference type="ChEBI" id="CHEBI:57527"/>
        <dbReference type="ChEBI" id="CHEBI:58189"/>
        <dbReference type="ChEBI" id="CHEBI:132511"/>
        <dbReference type="ChEBI" id="CHEBI:132515"/>
        <dbReference type="EC" id="2.4.1.131"/>
    </reaction>
    <physiologicalReaction direction="left-to-right" evidence="11 12">
        <dbReference type="Rhea" id="RHEA:29524"/>
    </physiologicalReaction>
</comment>
<dbReference type="STRING" id="764103.G7DSF0"/>
<evidence type="ECO:0000256" key="1">
    <source>
        <dbReference type="ARBA" id="ARBA00004389"/>
    </source>
</evidence>
<evidence type="ECO:0000256" key="9">
    <source>
        <dbReference type="ARBA" id="ARBA00022989"/>
    </source>
</evidence>
<dbReference type="GO" id="GO:0005789">
    <property type="term" value="C:endoplasmic reticulum membrane"/>
    <property type="evidence" value="ECO:0007669"/>
    <property type="project" value="UniProtKB-SubCell"/>
</dbReference>
<evidence type="ECO:0000313" key="17">
    <source>
        <dbReference type="Proteomes" id="UP000009131"/>
    </source>
</evidence>
<reference evidence="16 17" key="1">
    <citation type="journal article" date="2011" name="J. Gen. Appl. Microbiol.">
        <title>Draft genome sequencing of the enigmatic basidiomycete Mixia osmundae.</title>
        <authorList>
            <person name="Nishida H."/>
            <person name="Nagatsuka Y."/>
            <person name="Sugiyama J."/>
        </authorList>
    </citation>
    <scope>NUCLEOTIDE SEQUENCE [LARGE SCALE GENOMIC DNA]</scope>
    <source>
        <strain evidence="17">CBS 9802 / IAM 14324 / JCM 22182 / KY 12970</strain>
    </source>
</reference>
<evidence type="ECO:0000256" key="6">
    <source>
        <dbReference type="ARBA" id="ARBA00022679"/>
    </source>
</evidence>
<evidence type="ECO:0000256" key="13">
    <source>
        <dbReference type="SAM" id="MobiDB-lite"/>
    </source>
</evidence>
<dbReference type="InterPro" id="IPR038013">
    <property type="entry name" value="ALG11"/>
</dbReference>
<feature type="transmembrane region" description="Helical" evidence="12">
    <location>
        <begin position="23"/>
        <end position="44"/>
    </location>
</feature>
<name>G7DSF0_MIXOS</name>
<evidence type="ECO:0000256" key="7">
    <source>
        <dbReference type="ARBA" id="ARBA00022692"/>
    </source>
</evidence>
<dbReference type="EC" id="2.4.1.131" evidence="3 12"/>
<keyword evidence="9 12" id="KW-1133">Transmembrane helix</keyword>
<dbReference type="AlphaFoldDB" id="G7DSF0"/>
<dbReference type="RefSeq" id="XP_014566580.1">
    <property type="nucleotide sequence ID" value="XM_014711094.1"/>
</dbReference>
<dbReference type="CDD" id="cd03806">
    <property type="entry name" value="GT4_ALG11-like"/>
    <property type="match status" value="1"/>
</dbReference>
<keyword evidence="7 12" id="KW-0812">Transmembrane</keyword>
<dbReference type="InParanoid" id="G7DSF0"/>
<dbReference type="OMA" id="ARLYGWV"/>
<feature type="compositionally biased region" description="Polar residues" evidence="13">
    <location>
        <begin position="346"/>
        <end position="359"/>
    </location>
</feature>
<dbReference type="Gene3D" id="3.40.50.2000">
    <property type="entry name" value="Glycogen Phosphorylase B"/>
    <property type="match status" value="1"/>
</dbReference>
<reference evidence="16 17" key="2">
    <citation type="journal article" date="2012" name="Open Biol.">
        <title>Characteristics of nucleosomes and linker DNA regions on the genome of the basidiomycete Mixia osmundae revealed by mono- and dinucleosome mapping.</title>
        <authorList>
            <person name="Nishida H."/>
            <person name="Kondo S."/>
            <person name="Matsumoto T."/>
            <person name="Suzuki Y."/>
            <person name="Yoshikawa H."/>
            <person name="Taylor T.D."/>
            <person name="Sugiyama J."/>
        </authorList>
    </citation>
    <scope>NUCLEOTIDE SEQUENCE [LARGE SCALE GENOMIC DNA]</scope>
    <source>
        <strain evidence="17">CBS 9802 / IAM 14324 / JCM 22182 / KY 12970</strain>
    </source>
</reference>